<accession>A0ABT7HCY7</accession>
<name>A0ABT7HCY7_9GAMM</name>
<dbReference type="Pfam" id="PF00528">
    <property type="entry name" value="BPD_transp_1"/>
    <property type="match status" value="1"/>
</dbReference>
<proteinExistence type="inferred from homology"/>
<keyword evidence="5 6" id="KW-0472">Membrane</keyword>
<sequence length="247" mass="25925">MRVWLPPLVLAALLCGLSAGMPALEPFFQWVQPDKQRVIYERDSFLFLLQNHLLLVVISAAVGTIAAVAGGVFATRPSGRDFLPLVSQVASIGQTFPPVAVLALAVPVLGFGEAPILVALILYGLLPILRNTLAGLESINPAVREAGLGMGMSPFQVLLRVELPLAGRVILAGIRTSVTINIATAAIGSTIGARTLGDPVIAGLVNGNTAYVLQGAILIGLLALTIDSLFEALERTWDHRFSPHGAA</sequence>
<feature type="domain" description="ABC transmembrane type-1" evidence="7">
    <location>
        <begin position="49"/>
        <end position="230"/>
    </location>
</feature>
<evidence type="ECO:0000256" key="3">
    <source>
        <dbReference type="ARBA" id="ARBA00022692"/>
    </source>
</evidence>
<dbReference type="RefSeq" id="WP_285368251.1">
    <property type="nucleotide sequence ID" value="NZ_JASSQD010000001.1"/>
</dbReference>
<comment type="caution">
    <text evidence="8">The sequence shown here is derived from an EMBL/GenBank/DDBJ whole genome shotgun (WGS) entry which is preliminary data.</text>
</comment>
<comment type="subcellular location">
    <subcellularLocation>
        <location evidence="1 6">Cell membrane</location>
        <topology evidence="1 6">Multi-pass membrane protein</topology>
    </subcellularLocation>
</comment>
<dbReference type="PANTHER" id="PTHR30177">
    <property type="entry name" value="GLYCINE BETAINE/L-PROLINE TRANSPORT SYSTEM PERMEASE PROTEIN PROW"/>
    <property type="match status" value="1"/>
</dbReference>
<comment type="similarity">
    <text evidence="6">Belongs to the binding-protein-dependent transport system permease family.</text>
</comment>
<evidence type="ECO:0000256" key="1">
    <source>
        <dbReference type="ARBA" id="ARBA00004651"/>
    </source>
</evidence>
<evidence type="ECO:0000256" key="4">
    <source>
        <dbReference type="ARBA" id="ARBA00022989"/>
    </source>
</evidence>
<evidence type="ECO:0000313" key="9">
    <source>
        <dbReference type="Proteomes" id="UP001223547"/>
    </source>
</evidence>
<evidence type="ECO:0000256" key="6">
    <source>
        <dbReference type="RuleBase" id="RU363032"/>
    </source>
</evidence>
<dbReference type="Proteomes" id="UP001223547">
    <property type="component" value="Unassembled WGS sequence"/>
</dbReference>
<dbReference type="InterPro" id="IPR035906">
    <property type="entry name" value="MetI-like_sf"/>
</dbReference>
<dbReference type="Gene3D" id="1.10.3720.10">
    <property type="entry name" value="MetI-like"/>
    <property type="match status" value="1"/>
</dbReference>
<feature type="transmembrane region" description="Helical" evidence="6">
    <location>
        <begin position="211"/>
        <end position="230"/>
    </location>
</feature>
<keyword evidence="9" id="KW-1185">Reference proteome</keyword>
<dbReference type="InterPro" id="IPR000515">
    <property type="entry name" value="MetI-like"/>
</dbReference>
<gene>
    <name evidence="8" type="ORF">QQF73_11465</name>
</gene>
<feature type="transmembrane region" description="Helical" evidence="6">
    <location>
        <begin position="96"/>
        <end position="126"/>
    </location>
</feature>
<keyword evidence="3 6" id="KW-0812">Transmembrane</keyword>
<reference evidence="8 9" key="1">
    <citation type="submission" date="2023-05" db="EMBL/GenBank/DDBJ databases">
        <title>Marinobacter albus sp. nov., a marine bacterium isolated from sand in a coastal intertidal zone of huludao.</title>
        <authorList>
            <person name="Deng T."/>
        </authorList>
    </citation>
    <scope>NUCLEOTIDE SEQUENCE [LARGE SCALE GENOMIC DNA]</scope>
    <source>
        <strain evidence="8 9">M216</strain>
    </source>
</reference>
<organism evidence="8 9">
    <name type="scientific">Marinobacter albus</name>
    <dbReference type="NCBI Taxonomy" id="3030833"/>
    <lineage>
        <taxon>Bacteria</taxon>
        <taxon>Pseudomonadati</taxon>
        <taxon>Pseudomonadota</taxon>
        <taxon>Gammaproteobacteria</taxon>
        <taxon>Pseudomonadales</taxon>
        <taxon>Marinobacteraceae</taxon>
        <taxon>Marinobacter</taxon>
    </lineage>
</organism>
<dbReference type="CDD" id="cd06261">
    <property type="entry name" value="TM_PBP2"/>
    <property type="match status" value="1"/>
</dbReference>
<evidence type="ECO:0000256" key="2">
    <source>
        <dbReference type="ARBA" id="ARBA00022448"/>
    </source>
</evidence>
<evidence type="ECO:0000313" key="8">
    <source>
        <dbReference type="EMBL" id="MDK9558239.1"/>
    </source>
</evidence>
<dbReference type="SUPFAM" id="SSF161098">
    <property type="entry name" value="MetI-like"/>
    <property type="match status" value="1"/>
</dbReference>
<keyword evidence="2 6" id="KW-0813">Transport</keyword>
<evidence type="ECO:0000259" key="7">
    <source>
        <dbReference type="PROSITE" id="PS50928"/>
    </source>
</evidence>
<feature type="transmembrane region" description="Helical" evidence="6">
    <location>
        <begin position="53"/>
        <end position="75"/>
    </location>
</feature>
<dbReference type="PANTHER" id="PTHR30177:SF32">
    <property type="entry name" value="GLYCINE BETAINE UPTAKE SYSTEM PERMEASE PROTEIN YEHW"/>
    <property type="match status" value="1"/>
</dbReference>
<dbReference type="PROSITE" id="PS50928">
    <property type="entry name" value="ABC_TM1"/>
    <property type="match status" value="1"/>
</dbReference>
<keyword evidence="4 6" id="KW-1133">Transmembrane helix</keyword>
<evidence type="ECO:0000256" key="5">
    <source>
        <dbReference type="ARBA" id="ARBA00023136"/>
    </source>
</evidence>
<protein>
    <submittedName>
        <fullName evidence="8">ABC transporter permease</fullName>
    </submittedName>
</protein>
<dbReference type="EMBL" id="JASSQD010000001">
    <property type="protein sequence ID" value="MDK9558239.1"/>
    <property type="molecule type" value="Genomic_DNA"/>
</dbReference>
<dbReference type="InterPro" id="IPR051204">
    <property type="entry name" value="ABC_transp_perm/SBD"/>
</dbReference>